<keyword evidence="2" id="KW-1185">Reference proteome</keyword>
<gene>
    <name evidence="1" type="ORF">CW354_18720</name>
</gene>
<name>A0A2S7K1I9_9PROT</name>
<dbReference type="SUPFAM" id="SSF56935">
    <property type="entry name" value="Porins"/>
    <property type="match status" value="1"/>
</dbReference>
<proteinExistence type="predicted"/>
<organism evidence="1 2">
    <name type="scientific">Hyphococcus luteus</name>
    <dbReference type="NCBI Taxonomy" id="2058213"/>
    <lineage>
        <taxon>Bacteria</taxon>
        <taxon>Pseudomonadati</taxon>
        <taxon>Pseudomonadota</taxon>
        <taxon>Alphaproteobacteria</taxon>
        <taxon>Parvularculales</taxon>
        <taxon>Parvularculaceae</taxon>
        <taxon>Hyphococcus</taxon>
    </lineage>
</organism>
<evidence type="ECO:0000313" key="2">
    <source>
        <dbReference type="Proteomes" id="UP000239504"/>
    </source>
</evidence>
<protein>
    <recommendedName>
        <fullName evidence="3">Alginate export domain-containing protein</fullName>
    </recommendedName>
</protein>
<dbReference type="AlphaFoldDB" id="A0A2S7K1I9"/>
<comment type="caution">
    <text evidence="1">The sequence shown here is derived from an EMBL/GenBank/DDBJ whole genome shotgun (WGS) entry which is preliminary data.</text>
</comment>
<dbReference type="InterPro" id="IPR023614">
    <property type="entry name" value="Porin_dom_sf"/>
</dbReference>
<accession>A0A2S7K1I9</accession>
<dbReference type="EMBL" id="PJCH01000015">
    <property type="protein sequence ID" value="PQA86367.1"/>
    <property type="molecule type" value="Genomic_DNA"/>
</dbReference>
<dbReference type="Gene3D" id="2.40.160.10">
    <property type="entry name" value="Porin"/>
    <property type="match status" value="1"/>
</dbReference>
<dbReference type="OrthoDB" id="9767539at2"/>
<dbReference type="Proteomes" id="UP000239504">
    <property type="component" value="Unassembled WGS sequence"/>
</dbReference>
<evidence type="ECO:0000313" key="1">
    <source>
        <dbReference type="EMBL" id="PQA86367.1"/>
    </source>
</evidence>
<evidence type="ECO:0008006" key="3">
    <source>
        <dbReference type="Google" id="ProtNLM"/>
    </source>
</evidence>
<sequence>MSIAVLSATVLFGIAGAEEAPAPGASALDKAISASKILFNTRLRFENVSQDGFADNADALTYRLRAGFETGKLWDTSLLVEFEHVDDLIGDYNSTINGNTAFPVVADPKATELNRFQVTNTSLPDTKVTLGRQRIKLDNDRFVGNVGWRQNEQTFDAVRLENTSLKGLKLDVTYVDQVNRIFGDDSSMGRWESDSWLVNGKYSLPVDGAKIAIGGFAYLLDIESAPGVSSQTYGVNASFSKGPFTLKGTYAAQSDYAAQPLAYDADYYTVEGGYTQKGFSLKAGYEVLTGDGAIGFSTPLATLHAFNGWADVFLGTPADGLEDIYVTAGYTTKTAAPFSLLKIAAVYHDFSAENTGADYGSEFGLVGVAKLDRFALLAKFASYDSDGFASDRDKFWLQLDFGF</sequence>
<reference evidence="1 2" key="1">
    <citation type="submission" date="2017-12" db="EMBL/GenBank/DDBJ databases">
        <authorList>
            <person name="Hurst M.R.H."/>
        </authorList>
    </citation>
    <scope>NUCLEOTIDE SEQUENCE [LARGE SCALE GENOMIC DNA]</scope>
    <source>
        <strain evidence="1 2">SY-3-19</strain>
    </source>
</reference>